<sequence>MILKQTDAFNRGRDYLHLVQGFALEPGMVDVFDNLRDRIAICTWIGKNINSVNAAIDTYLEACHQCFHPEERRQIQIFAVPIAQSFGIDGLCNILTNPITILVDVGRVAPKDWFGIVVHEYAHAHLGDYGHNQQFANILSHLCLGLGLEPPLWEAGMEATLRSWPYCQSTIDPLEFWVGKGSGA</sequence>
<evidence type="ECO:0000313" key="1">
    <source>
        <dbReference type="EMBL" id="MBD2732453.1"/>
    </source>
</evidence>
<gene>
    <name evidence="1" type="ORF">H6H03_00805</name>
</gene>
<reference evidence="1 2" key="1">
    <citation type="journal article" date="2020" name="ISME J.">
        <title>Comparative genomics reveals insights into cyanobacterial evolution and habitat adaptation.</title>
        <authorList>
            <person name="Chen M.Y."/>
            <person name="Teng W.K."/>
            <person name="Zhao L."/>
            <person name="Hu C.X."/>
            <person name="Zhou Y.K."/>
            <person name="Han B.P."/>
            <person name="Song L.R."/>
            <person name="Shu W.S."/>
        </authorList>
    </citation>
    <scope>NUCLEOTIDE SEQUENCE [LARGE SCALE GENOMIC DNA]</scope>
    <source>
        <strain evidence="1 2">FACHB-159</strain>
    </source>
</reference>
<name>A0ABR8K0A1_9NOSO</name>
<dbReference type="Proteomes" id="UP000637383">
    <property type="component" value="Unassembled WGS sequence"/>
</dbReference>
<keyword evidence="2" id="KW-1185">Reference proteome</keyword>
<evidence type="ECO:0008006" key="3">
    <source>
        <dbReference type="Google" id="ProtNLM"/>
    </source>
</evidence>
<proteinExistence type="predicted"/>
<organism evidence="1 2">
    <name type="scientific">Nostoc paludosum FACHB-159</name>
    <dbReference type="NCBI Taxonomy" id="2692908"/>
    <lineage>
        <taxon>Bacteria</taxon>
        <taxon>Bacillati</taxon>
        <taxon>Cyanobacteriota</taxon>
        <taxon>Cyanophyceae</taxon>
        <taxon>Nostocales</taxon>
        <taxon>Nostocaceae</taxon>
        <taxon>Nostoc</taxon>
    </lineage>
</organism>
<protein>
    <recommendedName>
        <fullName evidence="3">Peptidase M48 domain-containing protein</fullName>
    </recommendedName>
</protein>
<evidence type="ECO:0000313" key="2">
    <source>
        <dbReference type="Proteomes" id="UP000637383"/>
    </source>
</evidence>
<comment type="caution">
    <text evidence="1">The sequence shown here is derived from an EMBL/GenBank/DDBJ whole genome shotgun (WGS) entry which is preliminary data.</text>
</comment>
<dbReference type="EMBL" id="JACJTU010000001">
    <property type="protein sequence ID" value="MBD2732453.1"/>
    <property type="molecule type" value="Genomic_DNA"/>
</dbReference>
<dbReference type="RefSeq" id="WP_190953180.1">
    <property type="nucleotide sequence ID" value="NZ_JACJTU010000001.1"/>
</dbReference>
<accession>A0ABR8K0A1</accession>